<protein>
    <submittedName>
        <fullName evidence="1">Uncharacterized protein</fullName>
    </submittedName>
</protein>
<evidence type="ECO:0000313" key="2">
    <source>
        <dbReference type="Proteomes" id="UP000799424"/>
    </source>
</evidence>
<keyword evidence="2" id="KW-1185">Reference proteome</keyword>
<organism evidence="1 2">
    <name type="scientific">Ophiobolus disseminans</name>
    <dbReference type="NCBI Taxonomy" id="1469910"/>
    <lineage>
        <taxon>Eukaryota</taxon>
        <taxon>Fungi</taxon>
        <taxon>Dikarya</taxon>
        <taxon>Ascomycota</taxon>
        <taxon>Pezizomycotina</taxon>
        <taxon>Dothideomycetes</taxon>
        <taxon>Pleosporomycetidae</taxon>
        <taxon>Pleosporales</taxon>
        <taxon>Pleosporineae</taxon>
        <taxon>Phaeosphaeriaceae</taxon>
        <taxon>Ophiobolus</taxon>
    </lineage>
</organism>
<accession>A0A6A6ZYG2</accession>
<evidence type="ECO:0000313" key="1">
    <source>
        <dbReference type="EMBL" id="KAF2825886.1"/>
    </source>
</evidence>
<dbReference type="AlphaFoldDB" id="A0A6A6ZYG2"/>
<gene>
    <name evidence="1" type="ORF">CC86DRAFT_36194</name>
</gene>
<reference evidence="1" key="1">
    <citation type="journal article" date="2020" name="Stud. Mycol.">
        <title>101 Dothideomycetes genomes: a test case for predicting lifestyles and emergence of pathogens.</title>
        <authorList>
            <person name="Haridas S."/>
            <person name="Albert R."/>
            <person name="Binder M."/>
            <person name="Bloem J."/>
            <person name="Labutti K."/>
            <person name="Salamov A."/>
            <person name="Andreopoulos B."/>
            <person name="Baker S."/>
            <person name="Barry K."/>
            <person name="Bills G."/>
            <person name="Bluhm B."/>
            <person name="Cannon C."/>
            <person name="Castanera R."/>
            <person name="Culley D."/>
            <person name="Daum C."/>
            <person name="Ezra D."/>
            <person name="Gonzalez J."/>
            <person name="Henrissat B."/>
            <person name="Kuo A."/>
            <person name="Liang C."/>
            <person name="Lipzen A."/>
            <person name="Lutzoni F."/>
            <person name="Magnuson J."/>
            <person name="Mondo S."/>
            <person name="Nolan M."/>
            <person name="Ohm R."/>
            <person name="Pangilinan J."/>
            <person name="Park H.-J."/>
            <person name="Ramirez L."/>
            <person name="Alfaro M."/>
            <person name="Sun H."/>
            <person name="Tritt A."/>
            <person name="Yoshinaga Y."/>
            <person name="Zwiers L.-H."/>
            <person name="Turgeon B."/>
            <person name="Goodwin S."/>
            <person name="Spatafora J."/>
            <person name="Crous P."/>
            <person name="Grigoriev I."/>
        </authorList>
    </citation>
    <scope>NUCLEOTIDE SEQUENCE</scope>
    <source>
        <strain evidence="1">CBS 113818</strain>
    </source>
</reference>
<name>A0A6A6ZYG2_9PLEO</name>
<sequence>MAAVLVLSECAEEDRLFLGDNYTGVKIYSACSKWKPNVVLHCSESTANATSVTLFNNLFEPVASAPVGTMPGDWYLDTWGNGLILRPSHTPRHTVIGFASQIKHGNEHLFDLGPIFDICWNPRDAVIVLRVHPWHERHYAVAQLTPMRIPGLVVYTKTRRLRRPEQHMKR</sequence>
<proteinExistence type="predicted"/>
<dbReference type="EMBL" id="MU006227">
    <property type="protein sequence ID" value="KAF2825886.1"/>
    <property type="molecule type" value="Genomic_DNA"/>
</dbReference>
<dbReference type="Proteomes" id="UP000799424">
    <property type="component" value="Unassembled WGS sequence"/>
</dbReference>